<feature type="chain" id="PRO_5035739669" description="Fibrinogen C-terminal domain-containing protein" evidence="1">
    <location>
        <begin position="20"/>
        <end position="242"/>
    </location>
</feature>
<dbReference type="PANTHER" id="PTHR19143">
    <property type="entry name" value="FIBRINOGEN/TENASCIN/ANGIOPOEITIN"/>
    <property type="match status" value="1"/>
</dbReference>
<dbReference type="CDD" id="cd00087">
    <property type="entry name" value="FReD"/>
    <property type="match status" value="1"/>
</dbReference>
<dbReference type="InterPro" id="IPR002181">
    <property type="entry name" value="Fibrinogen_a/b/g_C_dom"/>
</dbReference>
<dbReference type="EMBL" id="CAJPWZ010002915">
    <property type="protein sequence ID" value="CAG2247828.1"/>
    <property type="molecule type" value="Genomic_DNA"/>
</dbReference>
<evidence type="ECO:0000313" key="3">
    <source>
        <dbReference type="EMBL" id="CAG2247828.1"/>
    </source>
</evidence>
<comment type="caution">
    <text evidence="3">The sequence shown here is derived from an EMBL/GenBank/DDBJ whole genome shotgun (WGS) entry which is preliminary data.</text>
</comment>
<dbReference type="GO" id="GO:0005615">
    <property type="term" value="C:extracellular space"/>
    <property type="evidence" value="ECO:0007669"/>
    <property type="project" value="TreeGrafter"/>
</dbReference>
<dbReference type="PROSITE" id="PS51406">
    <property type="entry name" value="FIBRINOGEN_C_2"/>
    <property type="match status" value="1"/>
</dbReference>
<dbReference type="InterPro" id="IPR014716">
    <property type="entry name" value="Fibrinogen_a/b/g_C_1"/>
</dbReference>
<proteinExistence type="predicted"/>
<reference evidence="3" key="1">
    <citation type="submission" date="2021-03" db="EMBL/GenBank/DDBJ databases">
        <authorList>
            <person name="Bekaert M."/>
        </authorList>
    </citation>
    <scope>NUCLEOTIDE SEQUENCE</scope>
</reference>
<dbReference type="OrthoDB" id="6083639at2759"/>
<accession>A0A8S3UYZ9</accession>
<dbReference type="Proteomes" id="UP000683360">
    <property type="component" value="Unassembled WGS sequence"/>
</dbReference>
<dbReference type="Gene3D" id="3.90.215.10">
    <property type="entry name" value="Gamma Fibrinogen, chain A, domain 1"/>
    <property type="match status" value="1"/>
</dbReference>
<keyword evidence="4" id="KW-1185">Reference proteome</keyword>
<name>A0A8S3UYZ9_MYTED</name>
<dbReference type="InterPro" id="IPR036056">
    <property type="entry name" value="Fibrinogen-like_C"/>
</dbReference>
<dbReference type="InterPro" id="IPR050373">
    <property type="entry name" value="Fibrinogen_C-term_domain"/>
</dbReference>
<gene>
    <name evidence="3" type="ORF">MEDL_59699</name>
</gene>
<evidence type="ECO:0000256" key="1">
    <source>
        <dbReference type="SAM" id="SignalP"/>
    </source>
</evidence>
<sequence length="242" mass="28159">MMANMFSTLYCSLIRVIICDQIYTLYTEIQKEKFLTDKNINISLAGSPTKVYKEERSVIECSRRLLNNDDICVASYDTETNMFLRPRDCSDIHPGSLSGVYTIYPTDEHFDFYCDMDIAGPGWTVFQRRMDGTINFFQGWYEFEMGFGNLETEFWLGDSLMIPGTRNHNGMMFSTKDRDNDRYSAHNCAHTFKGAWWHRACHYANLNGAYLGGPYSSFADGIVWFTWKGYQYSLKSTQMMFK</sequence>
<dbReference type="Pfam" id="PF00147">
    <property type="entry name" value="Fibrinogen_C"/>
    <property type="match status" value="2"/>
</dbReference>
<dbReference type="Gene3D" id="4.10.530.10">
    <property type="entry name" value="Gamma-fibrinogen Carboxyl Terminal Fragment, domain 2"/>
    <property type="match status" value="1"/>
</dbReference>
<evidence type="ECO:0000313" key="4">
    <source>
        <dbReference type="Proteomes" id="UP000683360"/>
    </source>
</evidence>
<dbReference type="AlphaFoldDB" id="A0A8S3UYZ9"/>
<feature type="signal peptide" evidence="1">
    <location>
        <begin position="1"/>
        <end position="19"/>
    </location>
</feature>
<feature type="domain" description="Fibrinogen C-terminal" evidence="2">
    <location>
        <begin position="80"/>
        <end position="242"/>
    </location>
</feature>
<dbReference type="SUPFAM" id="SSF56496">
    <property type="entry name" value="Fibrinogen C-terminal domain-like"/>
    <property type="match status" value="1"/>
</dbReference>
<evidence type="ECO:0000259" key="2">
    <source>
        <dbReference type="PROSITE" id="PS51406"/>
    </source>
</evidence>
<protein>
    <recommendedName>
        <fullName evidence="2">Fibrinogen C-terminal domain-containing protein</fullName>
    </recommendedName>
</protein>
<organism evidence="3 4">
    <name type="scientific">Mytilus edulis</name>
    <name type="common">Blue mussel</name>
    <dbReference type="NCBI Taxonomy" id="6550"/>
    <lineage>
        <taxon>Eukaryota</taxon>
        <taxon>Metazoa</taxon>
        <taxon>Spiralia</taxon>
        <taxon>Lophotrochozoa</taxon>
        <taxon>Mollusca</taxon>
        <taxon>Bivalvia</taxon>
        <taxon>Autobranchia</taxon>
        <taxon>Pteriomorphia</taxon>
        <taxon>Mytilida</taxon>
        <taxon>Mytiloidea</taxon>
        <taxon>Mytilidae</taxon>
        <taxon>Mytilinae</taxon>
        <taxon>Mytilus</taxon>
    </lineage>
</organism>
<dbReference type="PANTHER" id="PTHR19143:SF458">
    <property type="entry name" value="FIBRINOGEN C-TERMINAL DOMAIN-CONTAINING PROTEIN-RELATED"/>
    <property type="match status" value="1"/>
</dbReference>
<dbReference type="SMART" id="SM00186">
    <property type="entry name" value="FBG"/>
    <property type="match status" value="1"/>
</dbReference>
<dbReference type="NCBIfam" id="NF040941">
    <property type="entry name" value="GGGWT_bact"/>
    <property type="match status" value="1"/>
</dbReference>
<keyword evidence="1" id="KW-0732">Signal</keyword>